<accession>A0A1W0E5K6</accession>
<organism evidence="1 2">
    <name type="scientific">Ecytonucleospora hepatopenaei</name>
    <dbReference type="NCBI Taxonomy" id="646526"/>
    <lineage>
        <taxon>Eukaryota</taxon>
        <taxon>Fungi</taxon>
        <taxon>Fungi incertae sedis</taxon>
        <taxon>Microsporidia</taxon>
        <taxon>Enterocytozoonidae</taxon>
        <taxon>Ecytonucleospora</taxon>
    </lineage>
</organism>
<sequence>MILKKQLESIKSKKKTFLRVKKAKIFFIEDEDLDVSTILERIDLKHKFFSKKSLKFDRHTLSKNEENVFNSSMQKFLYTLQPIMKKHDISYILEYLVRIYNIDTYNIHELLFLILPYSKYEDQIEKLTYKYSFHIKSYNICSLSRFFTYNSKNFRMFVKYFDFYQENEKFLLQILDEISKILCNSKTNYMGEFLIIFKKLIIYNRQSVIENTYKNMKKYFVSSEFIKEYNNLF</sequence>
<name>A0A1W0E5K6_9MICR</name>
<protein>
    <submittedName>
        <fullName evidence="1">Uncharacterized protein</fullName>
    </submittedName>
</protein>
<proteinExistence type="predicted"/>
<dbReference type="AlphaFoldDB" id="A0A1W0E5K6"/>
<dbReference type="EMBL" id="MNPJ01000019">
    <property type="protein sequence ID" value="OQS54533.1"/>
    <property type="molecule type" value="Genomic_DNA"/>
</dbReference>
<dbReference type="Proteomes" id="UP000192758">
    <property type="component" value="Unassembled WGS sequence"/>
</dbReference>
<reference evidence="1 2" key="1">
    <citation type="journal article" date="2017" name="Environ. Microbiol.">
        <title>Decay of the glycolytic pathway and adaptation to intranuclear parasitism within Enterocytozoonidae microsporidia.</title>
        <authorList>
            <person name="Wiredu Boakye D."/>
            <person name="Jaroenlak P."/>
            <person name="Prachumwat A."/>
            <person name="Williams T.A."/>
            <person name="Bateman K.S."/>
            <person name="Itsathitphaisarn O."/>
            <person name="Sritunyalucksana K."/>
            <person name="Paszkiewicz K.H."/>
            <person name="Moore K.A."/>
            <person name="Stentiford G.D."/>
            <person name="Williams B.A."/>
        </authorList>
    </citation>
    <scope>NUCLEOTIDE SEQUENCE [LARGE SCALE GENOMIC DNA]</scope>
    <source>
        <strain evidence="1 2">TH1</strain>
    </source>
</reference>
<keyword evidence="2" id="KW-1185">Reference proteome</keyword>
<evidence type="ECO:0000313" key="2">
    <source>
        <dbReference type="Proteomes" id="UP000192758"/>
    </source>
</evidence>
<gene>
    <name evidence="1" type="ORF">EHP00_39</name>
</gene>
<evidence type="ECO:0000313" key="1">
    <source>
        <dbReference type="EMBL" id="OQS54533.1"/>
    </source>
</evidence>
<dbReference type="OrthoDB" id="31183at2759"/>
<dbReference type="VEuPathDB" id="MicrosporidiaDB:EHP00_39"/>
<comment type="caution">
    <text evidence="1">The sequence shown here is derived from an EMBL/GenBank/DDBJ whole genome shotgun (WGS) entry which is preliminary data.</text>
</comment>